<gene>
    <name evidence="8" type="ORF">AZF04_16735</name>
</gene>
<dbReference type="PANTHER" id="PTHR43496:SF1">
    <property type="entry name" value="POLYGALACTURONAN_RHAMNOGALACTURONAN TRANSPORT SYSTEM PERMEASE PROTEIN YTEP"/>
    <property type="match status" value="1"/>
</dbReference>
<comment type="caution">
    <text evidence="8">The sequence shown here is derived from an EMBL/GenBank/DDBJ whole genome shotgun (WGS) entry which is preliminary data.</text>
</comment>
<protein>
    <submittedName>
        <fullName evidence="8">ABC transporter permease</fullName>
    </submittedName>
</protein>
<proteinExistence type="inferred from homology"/>
<dbReference type="GO" id="GO:0005886">
    <property type="term" value="C:plasma membrane"/>
    <property type="evidence" value="ECO:0007669"/>
    <property type="project" value="UniProtKB-SubCell"/>
</dbReference>
<reference evidence="8" key="1">
    <citation type="submission" date="2016-02" db="EMBL/GenBank/DDBJ databases">
        <title>Genome sequence of Bacillus trypoxylicola KCTC 13244(T).</title>
        <authorList>
            <person name="Jeong H."/>
            <person name="Park S.-H."/>
            <person name="Choi S.-K."/>
        </authorList>
    </citation>
    <scope>NUCLEOTIDE SEQUENCE [LARGE SCALE GENOMIC DNA]</scope>
    <source>
        <strain evidence="8">KCTC 13244</strain>
    </source>
</reference>
<feature type="transmembrane region" description="Helical" evidence="6">
    <location>
        <begin position="106"/>
        <end position="131"/>
    </location>
</feature>
<evidence type="ECO:0000313" key="8">
    <source>
        <dbReference type="EMBL" id="KYG33359.1"/>
    </source>
</evidence>
<feature type="domain" description="ABC transmembrane type-1" evidence="7">
    <location>
        <begin position="352"/>
        <end position="542"/>
    </location>
</feature>
<evidence type="ECO:0000256" key="1">
    <source>
        <dbReference type="ARBA" id="ARBA00004141"/>
    </source>
</evidence>
<dbReference type="PROSITE" id="PS50928">
    <property type="entry name" value="ABC_TM1"/>
    <property type="match status" value="2"/>
</dbReference>
<feature type="transmembrane region" description="Helical" evidence="6">
    <location>
        <begin position="521"/>
        <end position="549"/>
    </location>
</feature>
<dbReference type="AlphaFoldDB" id="A0A162ENR1"/>
<keyword evidence="5 6" id="KW-0472">Membrane</keyword>
<dbReference type="OrthoDB" id="9776648at2"/>
<feature type="transmembrane region" description="Helical" evidence="6">
    <location>
        <begin position="415"/>
        <end position="434"/>
    </location>
</feature>
<dbReference type="Gene3D" id="1.10.3720.10">
    <property type="entry name" value="MetI-like"/>
    <property type="match status" value="2"/>
</dbReference>
<keyword evidence="2 6" id="KW-0813">Transport</keyword>
<accession>A0A162ENR1</accession>
<evidence type="ECO:0000256" key="6">
    <source>
        <dbReference type="RuleBase" id="RU363032"/>
    </source>
</evidence>
<evidence type="ECO:0000256" key="2">
    <source>
        <dbReference type="ARBA" id="ARBA00022448"/>
    </source>
</evidence>
<feature type="domain" description="ABC transmembrane type-1" evidence="7">
    <location>
        <begin position="71"/>
        <end position="271"/>
    </location>
</feature>
<dbReference type="GO" id="GO:0055085">
    <property type="term" value="P:transmembrane transport"/>
    <property type="evidence" value="ECO:0007669"/>
    <property type="project" value="InterPro"/>
</dbReference>
<keyword evidence="4 6" id="KW-1133">Transmembrane helix</keyword>
<dbReference type="SUPFAM" id="SSF161098">
    <property type="entry name" value="MetI-like"/>
    <property type="match status" value="2"/>
</dbReference>
<evidence type="ECO:0000256" key="5">
    <source>
        <dbReference type="ARBA" id="ARBA00023136"/>
    </source>
</evidence>
<dbReference type="Pfam" id="PF00528">
    <property type="entry name" value="BPD_transp_1"/>
    <property type="match status" value="2"/>
</dbReference>
<feature type="transmembrane region" description="Helical" evidence="6">
    <location>
        <begin position="390"/>
        <end position="409"/>
    </location>
</feature>
<keyword evidence="9" id="KW-1185">Reference proteome</keyword>
<evidence type="ECO:0000256" key="3">
    <source>
        <dbReference type="ARBA" id="ARBA00022692"/>
    </source>
</evidence>
<feature type="transmembrane region" description="Helical" evidence="6">
    <location>
        <begin position="18"/>
        <end position="39"/>
    </location>
</feature>
<comment type="similarity">
    <text evidence="6">Belongs to the binding-protein-dependent transport system permease family.</text>
</comment>
<dbReference type="STRING" id="519424.AZF04_16735"/>
<feature type="transmembrane region" description="Helical" evidence="6">
    <location>
        <begin position="252"/>
        <end position="270"/>
    </location>
</feature>
<evidence type="ECO:0000256" key="4">
    <source>
        <dbReference type="ARBA" id="ARBA00022989"/>
    </source>
</evidence>
<dbReference type="RefSeq" id="WP_061947899.1">
    <property type="nucleotide sequence ID" value="NZ_LTAO01000007.1"/>
</dbReference>
<feature type="transmembrane region" description="Helical" evidence="6">
    <location>
        <begin position="356"/>
        <end position="378"/>
    </location>
</feature>
<dbReference type="InterPro" id="IPR000515">
    <property type="entry name" value="MetI-like"/>
</dbReference>
<comment type="subcellular location">
    <subcellularLocation>
        <location evidence="6">Cell membrane</location>
        <topology evidence="6">Multi-pass membrane protein</topology>
    </subcellularLocation>
    <subcellularLocation>
        <location evidence="1">Membrane</location>
        <topology evidence="1">Multi-pass membrane protein</topology>
    </subcellularLocation>
</comment>
<feature type="transmembrane region" description="Helical" evidence="6">
    <location>
        <begin position="75"/>
        <end position="99"/>
    </location>
</feature>
<feature type="transmembrane region" description="Helical" evidence="6">
    <location>
        <begin position="195"/>
        <end position="217"/>
    </location>
</feature>
<dbReference type="EMBL" id="LTAO01000007">
    <property type="protein sequence ID" value="KYG33359.1"/>
    <property type="molecule type" value="Genomic_DNA"/>
</dbReference>
<evidence type="ECO:0000259" key="7">
    <source>
        <dbReference type="PROSITE" id="PS50928"/>
    </source>
</evidence>
<dbReference type="Proteomes" id="UP000075806">
    <property type="component" value="Unassembled WGS sequence"/>
</dbReference>
<dbReference type="InterPro" id="IPR035906">
    <property type="entry name" value="MetI-like_sf"/>
</dbReference>
<sequence>MKGSKMIKDLKKLARDPLLLTCIILVMASLFVFIVYPLFQIGKASFVNSQGDFTFFSYERILSGGQLLTALTNSLVLAIIVGTLSTIIAYIFAYTFAYINVPFKKLFNGIAILPVISPPFVIALSAILLFGRQGFITSSFLGMENANIYGLNGLILVQTLTYFPIAFLVLSGLLRSISPALEEASENMGASKLKTFIRVTLPLSIPGIANAFLLVFIQSLADFGNPMTIGGNYTTVAREIYLQAVGSYDMQAGAALAMLLLTITMIVYVIQKFWVGKRSYVTVTGKPTSGRRMIEKGLLKNIMFTICFSLSITVIVFYLLVPIGSFIQLWGIDNSFTLNHYRYVFSLGQKAMTDTFLLSVLATPIAGLLGMIIAFLIVRKNFIGKRVLEMVSMLSIAIPGTVLGISYILSFNQAPLALTGTATVIIAAFVVRAIPVGIRSGVTALQQIDPSIEEAATNLGASQSKTFFSIVLPLIKPAFFSGLVYSFVKSMTAMSAVIFLISAKYNLITASILSQVESGRIGVASAYCTILIIIMIVSLLILNGLLRLFGQSSYEKNKKKTTKIAKEQTLDV</sequence>
<keyword evidence="3 6" id="KW-0812">Transmembrane</keyword>
<dbReference type="CDD" id="cd06261">
    <property type="entry name" value="TM_PBP2"/>
    <property type="match status" value="2"/>
</dbReference>
<evidence type="ECO:0000313" key="9">
    <source>
        <dbReference type="Proteomes" id="UP000075806"/>
    </source>
</evidence>
<organism evidence="8 9">
    <name type="scientific">Alkalihalobacillus trypoxylicola</name>
    <dbReference type="NCBI Taxonomy" id="519424"/>
    <lineage>
        <taxon>Bacteria</taxon>
        <taxon>Bacillati</taxon>
        <taxon>Bacillota</taxon>
        <taxon>Bacilli</taxon>
        <taxon>Bacillales</taxon>
        <taxon>Bacillaceae</taxon>
        <taxon>Alkalihalobacillus</taxon>
    </lineage>
</organism>
<feature type="transmembrane region" description="Helical" evidence="6">
    <location>
        <begin position="151"/>
        <end position="174"/>
    </location>
</feature>
<feature type="transmembrane region" description="Helical" evidence="6">
    <location>
        <begin position="301"/>
        <end position="321"/>
    </location>
</feature>
<name>A0A162ENR1_9BACI</name>
<dbReference type="PANTHER" id="PTHR43496">
    <property type="entry name" value="PROTEIN LPLB"/>
    <property type="match status" value="1"/>
</dbReference>